<dbReference type="InterPro" id="IPR050641">
    <property type="entry name" value="RIFMO-like"/>
</dbReference>
<feature type="domain" description="FAD-binding" evidence="4">
    <location>
        <begin position="3"/>
        <end position="345"/>
    </location>
</feature>
<proteinExistence type="predicted"/>
<dbReference type="SUPFAM" id="SSF51905">
    <property type="entry name" value="FAD/NAD(P)-binding domain"/>
    <property type="match status" value="1"/>
</dbReference>
<organism evidence="5 6">
    <name type="scientific">Nakamurella panacisegetis</name>
    <dbReference type="NCBI Taxonomy" id="1090615"/>
    <lineage>
        <taxon>Bacteria</taxon>
        <taxon>Bacillati</taxon>
        <taxon>Actinomycetota</taxon>
        <taxon>Actinomycetes</taxon>
        <taxon>Nakamurellales</taxon>
        <taxon>Nakamurellaceae</taxon>
        <taxon>Nakamurella</taxon>
    </lineage>
</organism>
<evidence type="ECO:0000313" key="6">
    <source>
        <dbReference type="Proteomes" id="UP000198741"/>
    </source>
</evidence>
<dbReference type="InterPro" id="IPR036188">
    <property type="entry name" value="FAD/NAD-bd_sf"/>
</dbReference>
<dbReference type="STRING" id="1090615.SAMN04515671_1741"/>
<dbReference type="Gene3D" id="3.40.30.120">
    <property type="match status" value="1"/>
</dbReference>
<keyword evidence="6" id="KW-1185">Reference proteome</keyword>
<dbReference type="InterPro" id="IPR002938">
    <property type="entry name" value="FAD-bd"/>
</dbReference>
<dbReference type="GO" id="GO:0016709">
    <property type="term" value="F:oxidoreductase activity, acting on paired donors, with incorporation or reduction of molecular oxygen, NAD(P)H as one donor, and incorporation of one atom of oxygen"/>
    <property type="evidence" value="ECO:0007669"/>
    <property type="project" value="UniProtKB-ARBA"/>
</dbReference>
<dbReference type="EMBL" id="LT629710">
    <property type="protein sequence ID" value="SDO69908.1"/>
    <property type="molecule type" value="Genomic_DNA"/>
</dbReference>
<evidence type="ECO:0000313" key="5">
    <source>
        <dbReference type="EMBL" id="SDO69908.1"/>
    </source>
</evidence>
<comment type="cofactor">
    <cofactor evidence="1">
        <name>FAD</name>
        <dbReference type="ChEBI" id="CHEBI:57692"/>
    </cofactor>
</comment>
<dbReference type="Pfam" id="PF01494">
    <property type="entry name" value="FAD_binding_3"/>
    <property type="match status" value="1"/>
</dbReference>
<dbReference type="PRINTS" id="PR00420">
    <property type="entry name" value="RNGMNOXGNASE"/>
</dbReference>
<dbReference type="Gene3D" id="3.50.50.60">
    <property type="entry name" value="FAD/NAD(P)-binding domain"/>
    <property type="match status" value="1"/>
</dbReference>
<dbReference type="PANTHER" id="PTHR43004:SF19">
    <property type="entry name" value="BINDING MONOOXYGENASE, PUTATIVE (JCVI)-RELATED"/>
    <property type="match status" value="1"/>
</dbReference>
<dbReference type="Gene3D" id="3.30.70.2450">
    <property type="match status" value="1"/>
</dbReference>
<evidence type="ECO:0000256" key="1">
    <source>
        <dbReference type="ARBA" id="ARBA00001974"/>
    </source>
</evidence>
<sequence length="521" mass="55681">MTETDVLIVGAGPTGLTLALQAHDHGARVRIVDRRSGPPRPSRAMIVHPRTMEVLRPLGVTDALLARGDRRPSATLHLGRRAVPAHLTDFALGDTAFPHLLLIRQSDVEAVLLAAAAQRGLAVEWDTAFESYRIDSGSPIVTVRRGWAQAQISAQFLVGADGSTSAVRHRADITSDGAAYPVDVVLADVELDGTVGAASAHVAAGRKGLVFLFPLGEQATWRLLVTVPTVPSGEPFGQIGPPVPREELDRLVDGSGIGVRIAQVAWSSRIRVQHRVAARYRVGPVLLAGDAAHTFSPAGGQGMNTGIQDATNLGWKLALLCAHDVARERLLASYEAERRAVARQTRALTHLLFWVEAGTGLIPSFLRGSMAPLAAPLIPVLLGRRHLIAAGIRVLSQLRWTYRHSPLSGDLERGRPSARGSPCGRVGDRLPDQAVVVDDGRRHLHELTATAGFHVLLQRDAQPLTLDHGLVHTHRVHSWPGRAAIVVRPDGHIGHSGSSPAVEAWLRALGVTSVARRGSAS</sequence>
<keyword evidence="3" id="KW-0274">FAD</keyword>
<dbReference type="Proteomes" id="UP000198741">
    <property type="component" value="Chromosome I"/>
</dbReference>
<evidence type="ECO:0000256" key="3">
    <source>
        <dbReference type="ARBA" id="ARBA00022827"/>
    </source>
</evidence>
<dbReference type="PANTHER" id="PTHR43004">
    <property type="entry name" value="TRK SYSTEM POTASSIUM UPTAKE PROTEIN"/>
    <property type="match status" value="1"/>
</dbReference>
<accession>A0A1H0LNW5</accession>
<gene>
    <name evidence="5" type="ORF">SAMN04515671_1741</name>
</gene>
<dbReference type="AlphaFoldDB" id="A0A1H0LNW5"/>
<dbReference type="GO" id="GO:0071949">
    <property type="term" value="F:FAD binding"/>
    <property type="evidence" value="ECO:0007669"/>
    <property type="project" value="InterPro"/>
</dbReference>
<evidence type="ECO:0000256" key="2">
    <source>
        <dbReference type="ARBA" id="ARBA00022630"/>
    </source>
</evidence>
<reference evidence="5 6" key="1">
    <citation type="submission" date="2016-10" db="EMBL/GenBank/DDBJ databases">
        <authorList>
            <person name="de Groot N.N."/>
        </authorList>
    </citation>
    <scope>NUCLEOTIDE SEQUENCE [LARGE SCALE GENOMIC DNA]</scope>
    <source>
        <strain evidence="6">P4-7,KCTC 19426,CECT 7604</strain>
    </source>
</reference>
<keyword evidence="2" id="KW-0285">Flavoprotein</keyword>
<protein>
    <submittedName>
        <fullName evidence="5">2-polyprenyl-6-methoxyphenol hydroxylase</fullName>
    </submittedName>
</protein>
<evidence type="ECO:0000259" key="4">
    <source>
        <dbReference type="Pfam" id="PF01494"/>
    </source>
</evidence>
<name>A0A1H0LNW5_9ACTN</name>